<comment type="catalytic activity">
    <reaction evidence="13 15">
        <text>RNA(n) + a ribonucleoside 5'-triphosphate = RNA(n+1) + diphosphate</text>
        <dbReference type="Rhea" id="RHEA:21248"/>
        <dbReference type="Rhea" id="RHEA-COMP:14527"/>
        <dbReference type="Rhea" id="RHEA-COMP:17342"/>
        <dbReference type="ChEBI" id="CHEBI:33019"/>
        <dbReference type="ChEBI" id="CHEBI:61557"/>
        <dbReference type="ChEBI" id="CHEBI:140395"/>
        <dbReference type="EC" id="2.7.7.6"/>
    </reaction>
</comment>
<comment type="cofactor">
    <cofactor evidence="1">
        <name>Zn(2+)</name>
        <dbReference type="ChEBI" id="CHEBI:29105"/>
    </cofactor>
</comment>
<comment type="subunit">
    <text evidence="12">Part of the RNA polymerase complex.</text>
</comment>
<feature type="domain" description="RNA polymerase Rpb2" evidence="18">
    <location>
        <begin position="235"/>
        <end position="387"/>
    </location>
</feature>
<dbReference type="Pfam" id="PF04566">
    <property type="entry name" value="RNA_pol_Rpb2_4"/>
    <property type="match status" value="1"/>
</dbReference>
<evidence type="ECO:0000259" key="20">
    <source>
        <dbReference type="Pfam" id="PF04565"/>
    </source>
</evidence>
<dbReference type="Gene3D" id="2.40.50.150">
    <property type="match status" value="1"/>
</dbReference>
<dbReference type="Pfam" id="PF00562">
    <property type="entry name" value="RNA_pol_Rpb2_6"/>
    <property type="match status" value="1"/>
</dbReference>
<evidence type="ECO:0000313" key="23">
    <source>
        <dbReference type="EMBL" id="AIF19053.1"/>
    </source>
</evidence>
<keyword evidence="7 15" id="KW-0548">Nucleotidyltransferase</keyword>
<evidence type="ECO:0000259" key="16">
    <source>
        <dbReference type="Pfam" id="PF00562"/>
    </source>
</evidence>
<evidence type="ECO:0000259" key="21">
    <source>
        <dbReference type="Pfam" id="PF04566"/>
    </source>
</evidence>
<feature type="domain" description="RNA polymerase Rpb2" evidence="21">
    <location>
        <begin position="549"/>
        <end position="609"/>
    </location>
</feature>
<dbReference type="GO" id="GO:0008270">
    <property type="term" value="F:zinc ion binding"/>
    <property type="evidence" value="ECO:0007669"/>
    <property type="project" value="InterPro"/>
</dbReference>
<keyword evidence="4 15" id="KW-0240">DNA-directed RNA polymerase</keyword>
<evidence type="ECO:0000259" key="17">
    <source>
        <dbReference type="Pfam" id="PF04560"/>
    </source>
</evidence>
<keyword evidence="10" id="KW-0238">DNA-binding</keyword>
<accession>A0A075HZ52</accession>
<feature type="domain" description="RNA polymerase Rpb2" evidence="20">
    <location>
        <begin position="455"/>
        <end position="519"/>
    </location>
</feature>
<dbReference type="Pfam" id="PF04567">
    <property type="entry name" value="RNA_pol_Rpb2_5"/>
    <property type="match status" value="1"/>
</dbReference>
<dbReference type="Pfam" id="PF04560">
    <property type="entry name" value="RNA_pol_Rpb2_7"/>
    <property type="match status" value="1"/>
</dbReference>
<evidence type="ECO:0000259" key="18">
    <source>
        <dbReference type="Pfam" id="PF04561"/>
    </source>
</evidence>
<evidence type="ECO:0000256" key="5">
    <source>
        <dbReference type="ARBA" id="ARBA00022490"/>
    </source>
</evidence>
<evidence type="ECO:0000256" key="3">
    <source>
        <dbReference type="ARBA" id="ARBA00006835"/>
    </source>
</evidence>
<dbReference type="NCBIfam" id="NF006335">
    <property type="entry name" value="PRK08565.1"/>
    <property type="match status" value="1"/>
</dbReference>
<dbReference type="GO" id="GO:0003677">
    <property type="term" value="F:DNA binding"/>
    <property type="evidence" value="ECO:0007669"/>
    <property type="project" value="UniProtKB-KW"/>
</dbReference>
<evidence type="ECO:0000256" key="10">
    <source>
        <dbReference type="ARBA" id="ARBA00023125"/>
    </source>
</evidence>
<dbReference type="InterPro" id="IPR019969">
    <property type="entry name" value="RNAP_Rpo2"/>
</dbReference>
<dbReference type="SUPFAM" id="SSF64484">
    <property type="entry name" value="beta and beta-prime subunits of DNA dependent RNA-polymerase"/>
    <property type="match status" value="1"/>
</dbReference>
<evidence type="ECO:0000259" key="19">
    <source>
        <dbReference type="Pfam" id="PF04563"/>
    </source>
</evidence>
<evidence type="ECO:0000256" key="4">
    <source>
        <dbReference type="ARBA" id="ARBA00022478"/>
    </source>
</evidence>
<dbReference type="CDD" id="cd00653">
    <property type="entry name" value="RNA_pol_B_RPB2"/>
    <property type="match status" value="1"/>
</dbReference>
<feature type="domain" description="DNA-directed RNA polymerase subunit 2 hybrid-binding" evidence="16">
    <location>
        <begin position="756"/>
        <end position="1136"/>
    </location>
</feature>
<dbReference type="InterPro" id="IPR007646">
    <property type="entry name" value="RNA_pol_Rpb2_4"/>
</dbReference>
<evidence type="ECO:0000256" key="7">
    <source>
        <dbReference type="ARBA" id="ARBA00022695"/>
    </source>
</evidence>
<dbReference type="InterPro" id="IPR037033">
    <property type="entry name" value="DNA-dir_RNAP_su2_hyb_sf"/>
</dbReference>
<dbReference type="PANTHER" id="PTHR20856">
    <property type="entry name" value="DNA-DIRECTED RNA POLYMERASE I SUBUNIT 2"/>
    <property type="match status" value="1"/>
</dbReference>
<dbReference type="InterPro" id="IPR007647">
    <property type="entry name" value="RNA_pol_Rpb2_5"/>
</dbReference>
<evidence type="ECO:0000256" key="6">
    <source>
        <dbReference type="ARBA" id="ARBA00022679"/>
    </source>
</evidence>
<dbReference type="InterPro" id="IPR014724">
    <property type="entry name" value="RNA_pol_RPB2_OB-fold"/>
</dbReference>
<comment type="similarity">
    <text evidence="3 14">Belongs to the RNA polymerase beta chain family.</text>
</comment>
<dbReference type="InterPro" id="IPR007645">
    <property type="entry name" value="RNA_pol_Rpb2_3"/>
</dbReference>
<dbReference type="InterPro" id="IPR007121">
    <property type="entry name" value="RNA_pol_bsu_CS"/>
</dbReference>
<dbReference type="InterPro" id="IPR037034">
    <property type="entry name" value="RNA_pol_Rpb2_2_sf"/>
</dbReference>
<name>A0A075HZ52_9EURY</name>
<dbReference type="InterPro" id="IPR007642">
    <property type="entry name" value="RNA_pol_Rpb2_2"/>
</dbReference>
<dbReference type="Gene3D" id="3.90.1100.10">
    <property type="match status" value="1"/>
</dbReference>
<gene>
    <name evidence="23" type="primary">rpoB</name>
</gene>
<evidence type="ECO:0000256" key="14">
    <source>
        <dbReference type="RuleBase" id="RU000434"/>
    </source>
</evidence>
<sequence>MRDIIKTYFRERSLVNHQIASYNDCLPKGDGRDCRFEQIVRNIRIGTDEIVDDDEGGLVKLDVLDNEISVRMKNLTLGPPTIREANGANNEDATPLECRLRKLTYSSPIFMDFTIHREDHPTPIKEDRVQVGNLPVMVRSERCNLNPGHIDQNRNLSPEMSEEDRTHYMSLLKKKGEDPYDPGGYFIINGTERVLISMEDLAPNRVTVEMSKRYSRATEVAKIFSQRDGVRKPLTVEKRKDGMLMVKISSAGAQVIPAVLLMRALGINSDEEIFASIAGHKDAFKYVVANINHVRDLDTKDAYGVETNEEALAWLEKKFAAGQQKEYREQRVNNLMDKELLPHLGDQPEHRLKKAVFLGRIVRQVLEMAITQGKPNDKDHYANKRVRLAGDLIEDLFRVSMTQLARDLKYQLERHHNRKRELKINSCLRPDVLTSKIMHALATGNWVGGRTGVSQLLDRTTFISALSHMRRVTSPLVRSQPHFEARDLHPTQWGRLCPNETPEGQNCGLVKNAAQMIDVSEAVSEDDVKELLKEANVIEPEDWSEGSRVHVNGDIFGLHKHPHRLVTHFKRRRRNGRIRPEVSIRHDSVNRDIFINTDKGRILRPLLVLDSGTLTLAKEHLVALADREMNFKDLVNEGVVEWVDAEEEEDLLVAPRAYDLPTLSPKHQRPIDPAKVTWTNLGEFDITEAELEVEVQLSNGTWVTEEFTLPLNYFQPKEGSLIESDVANLRRKEKKSGTVLVYTHVEIDPQLILGVCASLVPFPEHNSTPRVTGGTAMVKQSLGLPASNHRVRPDTRMHILDYPQRSIVQTQSMDSTNFVNRPGGQNYIVAILSHHGYNMQDAVIMNRASIERALGRSSFVRTYNAERKRFPGGQEEEIQIPGAGQDEVKGRKDSKEYAHLEYDGLPHPETMLSGRRDDDPAVLVGKTSPPRFLEEGHGAFMMGQYRQESSMHVRHGESGHVDHLFVTESLDAGRLVRIVLRQHRIPELGDKFSSRHGQKGVVGRLVNQEDMPFTVDGVVPDLIINPHAIPSRMTVAHILEMIGGKVGAMESRFIDASAFSGEKETALREGLLRNGFQHTGRERMVNGETGDEYESNVFVGCIYYQKLHHMVSSKIHARSRGRVQILTRQPTEGRARQGGLRFGEMERDCLIAHGASMVIKDRLLDESDGVTLPVCAESGHIAYWDNRRRCYVSPVYGESAEVHLVETSYAFKLLLDEMKSLGVAMRLQLEDRR</sequence>
<keyword evidence="9" id="KW-0862">Zinc</keyword>
<dbReference type="NCBIfam" id="NF007175">
    <property type="entry name" value="PRK09606.1"/>
    <property type="match status" value="1"/>
</dbReference>
<organism evidence="23">
    <name type="scientific">uncultured marine group II/III euryarchaeote KM3_85_D04</name>
    <dbReference type="NCBI Taxonomy" id="1456527"/>
    <lineage>
        <taxon>Archaea</taxon>
        <taxon>Methanobacteriati</taxon>
        <taxon>Methanobacteriota</taxon>
        <taxon>environmental samples</taxon>
    </lineage>
</organism>
<dbReference type="Gene3D" id="3.90.1110.10">
    <property type="entry name" value="RNA polymerase Rpb2, domain 2"/>
    <property type="match status" value="1"/>
</dbReference>
<dbReference type="NCBIfam" id="TIGR03670">
    <property type="entry name" value="rpoB_arch"/>
    <property type="match status" value="1"/>
</dbReference>
<evidence type="ECO:0000256" key="11">
    <source>
        <dbReference type="ARBA" id="ARBA00023163"/>
    </source>
</evidence>
<dbReference type="GO" id="GO:0005737">
    <property type="term" value="C:cytoplasm"/>
    <property type="evidence" value="ECO:0007669"/>
    <property type="project" value="UniProtKB-SubCell"/>
</dbReference>
<keyword evidence="5" id="KW-0963">Cytoplasm</keyword>
<dbReference type="Gene3D" id="3.90.1070.20">
    <property type="match status" value="1"/>
</dbReference>
<keyword evidence="6 15" id="KW-0808">Transferase</keyword>
<dbReference type="Gene3D" id="3.90.1800.10">
    <property type="entry name" value="RNA polymerase alpha subunit dimerisation domain"/>
    <property type="match status" value="1"/>
</dbReference>
<dbReference type="EC" id="2.7.7.6" evidence="15"/>
<dbReference type="GO" id="GO:0003899">
    <property type="term" value="F:DNA-directed RNA polymerase activity"/>
    <property type="evidence" value="ECO:0007669"/>
    <property type="project" value="UniProtKB-EC"/>
</dbReference>
<proteinExistence type="inferred from homology"/>
<dbReference type="Gene3D" id="2.40.270.10">
    <property type="entry name" value="DNA-directed RNA polymerase, subunit 2, domain 6"/>
    <property type="match status" value="1"/>
</dbReference>
<feature type="domain" description="RNA polymerase beta subunit protrusion" evidence="19">
    <location>
        <begin position="14"/>
        <end position="433"/>
    </location>
</feature>
<evidence type="ECO:0000256" key="2">
    <source>
        <dbReference type="ARBA" id="ARBA00004496"/>
    </source>
</evidence>
<reference evidence="23" key="1">
    <citation type="journal article" date="2014" name="Genome Biol. Evol.">
        <title>Pangenome evidence for extensive interdomain horizontal transfer affecting lineage core and shell genes in uncultured planktonic thaumarchaeota and euryarchaeota.</title>
        <authorList>
            <person name="Deschamps P."/>
            <person name="Zivanovic Y."/>
            <person name="Moreira D."/>
            <person name="Rodriguez-Valera F."/>
            <person name="Lopez-Garcia P."/>
        </authorList>
    </citation>
    <scope>NUCLEOTIDE SEQUENCE</scope>
</reference>
<feature type="domain" description="RNA polymerase Rpb2" evidence="22">
    <location>
        <begin position="631"/>
        <end position="749"/>
    </location>
</feature>
<dbReference type="InterPro" id="IPR007120">
    <property type="entry name" value="DNA-dir_RNAP_su2_dom"/>
</dbReference>
<feature type="domain" description="RNA polymerase Rpb2" evidence="17">
    <location>
        <begin position="1138"/>
        <end position="1229"/>
    </location>
</feature>
<evidence type="ECO:0000256" key="12">
    <source>
        <dbReference type="ARBA" id="ARBA00025838"/>
    </source>
</evidence>
<dbReference type="InterPro" id="IPR015712">
    <property type="entry name" value="DNA-dir_RNA_pol_su2"/>
</dbReference>
<dbReference type="GO" id="GO:0000428">
    <property type="term" value="C:DNA-directed RNA polymerase complex"/>
    <property type="evidence" value="ECO:0007669"/>
    <property type="project" value="UniProtKB-KW"/>
</dbReference>
<keyword evidence="11 15" id="KW-0804">Transcription</keyword>
<comment type="subcellular location">
    <subcellularLocation>
        <location evidence="2">Cytoplasm</location>
    </subcellularLocation>
</comment>
<evidence type="ECO:0000256" key="9">
    <source>
        <dbReference type="ARBA" id="ARBA00022833"/>
    </source>
</evidence>
<keyword evidence="8" id="KW-0479">Metal-binding</keyword>
<dbReference type="Pfam" id="PF04565">
    <property type="entry name" value="RNA_pol_Rpb2_3"/>
    <property type="match status" value="1"/>
</dbReference>
<comment type="function">
    <text evidence="15">DNA-dependent RNA polymerase catalyzes the transcription of DNA into RNA using the four ribonucleoside triphosphates as substrates.</text>
</comment>
<dbReference type="EMBL" id="KF901128">
    <property type="protein sequence ID" value="AIF19053.1"/>
    <property type="molecule type" value="Genomic_DNA"/>
</dbReference>
<evidence type="ECO:0000259" key="22">
    <source>
        <dbReference type="Pfam" id="PF04567"/>
    </source>
</evidence>
<dbReference type="GO" id="GO:0006351">
    <property type="term" value="P:DNA-templated transcription"/>
    <property type="evidence" value="ECO:0007669"/>
    <property type="project" value="InterPro"/>
</dbReference>
<dbReference type="AlphaFoldDB" id="A0A075HZ52"/>
<dbReference type="PROSITE" id="PS01166">
    <property type="entry name" value="RNA_POL_BETA"/>
    <property type="match status" value="1"/>
</dbReference>
<protein>
    <recommendedName>
        <fullName evidence="15">DNA-directed RNA polymerase subunit beta</fullName>
        <ecNumber evidence="15">2.7.7.6</ecNumber>
    </recommendedName>
</protein>
<evidence type="ECO:0000256" key="15">
    <source>
        <dbReference type="RuleBase" id="RU363031"/>
    </source>
</evidence>
<dbReference type="GO" id="GO:0032549">
    <property type="term" value="F:ribonucleoside binding"/>
    <property type="evidence" value="ECO:0007669"/>
    <property type="project" value="InterPro"/>
</dbReference>
<dbReference type="InterPro" id="IPR007644">
    <property type="entry name" value="RNA_pol_bsu_protrusion"/>
</dbReference>
<dbReference type="Pfam" id="PF04561">
    <property type="entry name" value="RNA_pol_Rpb2_2"/>
    <property type="match status" value="1"/>
</dbReference>
<evidence type="ECO:0000256" key="1">
    <source>
        <dbReference type="ARBA" id="ARBA00001947"/>
    </source>
</evidence>
<dbReference type="InterPro" id="IPR007641">
    <property type="entry name" value="RNA_pol_Rpb2_7"/>
</dbReference>
<dbReference type="Pfam" id="PF04563">
    <property type="entry name" value="RNA_pol_Rpb2_1"/>
    <property type="match status" value="1"/>
</dbReference>
<evidence type="ECO:0000256" key="13">
    <source>
        <dbReference type="ARBA" id="ARBA00048552"/>
    </source>
</evidence>
<evidence type="ECO:0000256" key="8">
    <source>
        <dbReference type="ARBA" id="ARBA00022723"/>
    </source>
</evidence>